<feature type="transmembrane region" description="Helical" evidence="2">
    <location>
        <begin position="20"/>
        <end position="45"/>
    </location>
</feature>
<dbReference type="AlphaFoldDB" id="A0A1D1UP07"/>
<gene>
    <name evidence="3" type="primary">RvY_00851-1</name>
    <name evidence="3" type="synonym">RvY_00851.1</name>
    <name evidence="3" type="ORF">RvY_00851</name>
</gene>
<evidence type="ECO:0000256" key="1">
    <source>
        <dbReference type="SAM" id="MobiDB-lite"/>
    </source>
</evidence>
<sequence>MLNRSWVLAYLPKSCNTLIIMSFNICSTPVIMLALMVPGLIILLVDHHNRVEEEAFFAEMKRNPNKTLSSGPQGVGLMDLLKHEHHKEHDHDETVPSNKAKTS</sequence>
<reference evidence="3 4" key="1">
    <citation type="journal article" date="2016" name="Nat. Commun.">
        <title>Extremotolerant tardigrade genome and improved radiotolerance of human cultured cells by tardigrade-unique protein.</title>
        <authorList>
            <person name="Hashimoto T."/>
            <person name="Horikawa D.D."/>
            <person name="Saito Y."/>
            <person name="Kuwahara H."/>
            <person name="Kozuka-Hata H."/>
            <person name="Shin-I T."/>
            <person name="Minakuchi Y."/>
            <person name="Ohishi K."/>
            <person name="Motoyama A."/>
            <person name="Aizu T."/>
            <person name="Enomoto A."/>
            <person name="Kondo K."/>
            <person name="Tanaka S."/>
            <person name="Hara Y."/>
            <person name="Koshikawa S."/>
            <person name="Sagara H."/>
            <person name="Miura T."/>
            <person name="Yokobori S."/>
            <person name="Miyagawa K."/>
            <person name="Suzuki Y."/>
            <person name="Kubo T."/>
            <person name="Oyama M."/>
            <person name="Kohara Y."/>
            <person name="Fujiyama A."/>
            <person name="Arakawa K."/>
            <person name="Katayama T."/>
            <person name="Toyoda A."/>
            <person name="Kunieda T."/>
        </authorList>
    </citation>
    <scope>NUCLEOTIDE SEQUENCE [LARGE SCALE GENOMIC DNA]</scope>
    <source>
        <strain evidence="3 4">YOKOZUNA-1</strain>
    </source>
</reference>
<evidence type="ECO:0000313" key="4">
    <source>
        <dbReference type="Proteomes" id="UP000186922"/>
    </source>
</evidence>
<evidence type="ECO:0000256" key="2">
    <source>
        <dbReference type="SAM" id="Phobius"/>
    </source>
</evidence>
<dbReference type="OrthoDB" id="10504128at2759"/>
<accession>A0A1D1UP07</accession>
<keyword evidence="2" id="KW-0472">Membrane</keyword>
<keyword evidence="2" id="KW-1133">Transmembrane helix</keyword>
<dbReference type="EMBL" id="BDGG01000001">
    <property type="protein sequence ID" value="GAU88093.1"/>
    <property type="molecule type" value="Genomic_DNA"/>
</dbReference>
<feature type="region of interest" description="Disordered" evidence="1">
    <location>
        <begin position="63"/>
        <end position="103"/>
    </location>
</feature>
<keyword evidence="2" id="KW-0812">Transmembrane</keyword>
<dbReference type="Proteomes" id="UP000186922">
    <property type="component" value="Unassembled WGS sequence"/>
</dbReference>
<protein>
    <submittedName>
        <fullName evidence="3">Uncharacterized protein</fullName>
    </submittedName>
</protein>
<organism evidence="3 4">
    <name type="scientific">Ramazzottius varieornatus</name>
    <name type="common">Water bear</name>
    <name type="synonym">Tardigrade</name>
    <dbReference type="NCBI Taxonomy" id="947166"/>
    <lineage>
        <taxon>Eukaryota</taxon>
        <taxon>Metazoa</taxon>
        <taxon>Ecdysozoa</taxon>
        <taxon>Tardigrada</taxon>
        <taxon>Eutardigrada</taxon>
        <taxon>Parachela</taxon>
        <taxon>Hypsibioidea</taxon>
        <taxon>Ramazzottiidae</taxon>
        <taxon>Ramazzottius</taxon>
    </lineage>
</organism>
<evidence type="ECO:0000313" key="3">
    <source>
        <dbReference type="EMBL" id="GAU88093.1"/>
    </source>
</evidence>
<keyword evidence="4" id="KW-1185">Reference proteome</keyword>
<name>A0A1D1UP07_RAMVA</name>
<proteinExistence type="predicted"/>
<comment type="caution">
    <text evidence="3">The sequence shown here is derived from an EMBL/GenBank/DDBJ whole genome shotgun (WGS) entry which is preliminary data.</text>
</comment>